<evidence type="ECO:0000256" key="1">
    <source>
        <dbReference type="SAM" id="Phobius"/>
    </source>
</evidence>
<feature type="transmembrane region" description="Helical" evidence="1">
    <location>
        <begin position="150"/>
        <end position="177"/>
    </location>
</feature>
<keyword evidence="1" id="KW-0812">Transmembrane</keyword>
<name>A0A1T4M1E9_9FUSO</name>
<gene>
    <name evidence="2" type="ORF">SAMN02745174_01053</name>
</gene>
<feature type="transmembrane region" description="Helical" evidence="1">
    <location>
        <begin position="84"/>
        <end position="103"/>
    </location>
</feature>
<dbReference type="InterPro" id="IPR049458">
    <property type="entry name" value="EpsG-like"/>
</dbReference>
<accession>A0A1T4M1E9</accession>
<dbReference type="STRING" id="180163.SAMN02745174_01053"/>
<feature type="transmembrane region" description="Helical" evidence="1">
    <location>
        <begin position="183"/>
        <end position="199"/>
    </location>
</feature>
<sequence>MILYWLIFIKLFLGGFYEVLGKNEKIKNRLYYITIGTLVLFFGTRGFIGWDWYFYYPSFMKMAYSYEPGYMLFSKVVGLVYKNYHFFVFINTLLDFTMIYFIFKRKKYKILTLALYFAIQGIPMEVDLMRNIKSILLFLLSIKYIEEKRFLPFLGLNILGFTFHITALLYIPMYFILPRKYDWRLIWGLFILGNLYYLLDLKIIIRGMEYIGTSLGGGMGHKILGYMSVIPKTFHNRVTLLYLERIPLFLLGFFLCKNEINKNSLYIWIYIFLFTSELSIASVRIGILFIYSVWFILEEGVERAKGKKAKIAVLTLGLTIGLLRTWNHLSFSGNKITYPYRSVLYDHETYEKSKVRVDRARKTIGDGHGRELLLQY</sequence>
<keyword evidence="1" id="KW-0472">Membrane</keyword>
<reference evidence="2 3" key="1">
    <citation type="submission" date="2017-02" db="EMBL/GenBank/DDBJ databases">
        <authorList>
            <person name="Peterson S.W."/>
        </authorList>
    </citation>
    <scope>NUCLEOTIDE SEQUENCE [LARGE SCALE GENOMIC DNA]</scope>
    <source>
        <strain evidence="2 3">ATCC 700028</strain>
    </source>
</reference>
<dbReference type="Proteomes" id="UP000191153">
    <property type="component" value="Unassembled WGS sequence"/>
</dbReference>
<evidence type="ECO:0000313" key="3">
    <source>
        <dbReference type="Proteomes" id="UP000191153"/>
    </source>
</evidence>
<keyword evidence="1" id="KW-1133">Transmembrane helix</keyword>
<feature type="transmembrane region" description="Helical" evidence="1">
    <location>
        <begin position="267"/>
        <end position="297"/>
    </location>
</feature>
<organism evidence="2 3">
    <name type="scientific">Cetobacterium ceti</name>
    <dbReference type="NCBI Taxonomy" id="180163"/>
    <lineage>
        <taxon>Bacteria</taxon>
        <taxon>Fusobacteriati</taxon>
        <taxon>Fusobacteriota</taxon>
        <taxon>Fusobacteriia</taxon>
        <taxon>Fusobacteriales</taxon>
        <taxon>Fusobacteriaceae</taxon>
        <taxon>Cetobacterium</taxon>
    </lineage>
</organism>
<dbReference type="AlphaFoldDB" id="A0A1T4M1E9"/>
<dbReference type="EMBL" id="FUWX01000007">
    <property type="protein sequence ID" value="SJZ60810.1"/>
    <property type="molecule type" value="Genomic_DNA"/>
</dbReference>
<feature type="transmembrane region" description="Helical" evidence="1">
    <location>
        <begin position="30"/>
        <end position="50"/>
    </location>
</feature>
<dbReference type="OrthoDB" id="84821at2"/>
<proteinExistence type="predicted"/>
<protein>
    <submittedName>
        <fullName evidence="2">EpsG family protein</fullName>
    </submittedName>
</protein>
<keyword evidence="3" id="KW-1185">Reference proteome</keyword>
<dbReference type="RefSeq" id="WP_078693565.1">
    <property type="nucleotide sequence ID" value="NZ_FUWX01000007.1"/>
</dbReference>
<evidence type="ECO:0000313" key="2">
    <source>
        <dbReference type="EMBL" id="SJZ60810.1"/>
    </source>
</evidence>
<dbReference type="Pfam" id="PF14897">
    <property type="entry name" value="EpsG"/>
    <property type="match status" value="1"/>
</dbReference>